<dbReference type="EMBL" id="CAAALY010003587">
    <property type="protein sequence ID" value="VEL08290.1"/>
    <property type="molecule type" value="Genomic_DNA"/>
</dbReference>
<name>A0A3S5CBV1_9PLAT</name>
<accession>A0A3S5CBV1</accession>
<proteinExistence type="predicted"/>
<keyword evidence="2" id="KW-1185">Reference proteome</keyword>
<reference evidence="1" key="1">
    <citation type="submission" date="2018-11" db="EMBL/GenBank/DDBJ databases">
        <authorList>
            <consortium name="Pathogen Informatics"/>
        </authorList>
    </citation>
    <scope>NUCLEOTIDE SEQUENCE</scope>
</reference>
<organism evidence="1 2">
    <name type="scientific">Protopolystoma xenopodis</name>
    <dbReference type="NCBI Taxonomy" id="117903"/>
    <lineage>
        <taxon>Eukaryota</taxon>
        <taxon>Metazoa</taxon>
        <taxon>Spiralia</taxon>
        <taxon>Lophotrochozoa</taxon>
        <taxon>Platyhelminthes</taxon>
        <taxon>Monogenea</taxon>
        <taxon>Polyopisthocotylea</taxon>
        <taxon>Polystomatidea</taxon>
        <taxon>Polystomatidae</taxon>
        <taxon>Protopolystoma</taxon>
    </lineage>
</organism>
<dbReference type="Proteomes" id="UP000784294">
    <property type="component" value="Unassembled WGS sequence"/>
</dbReference>
<evidence type="ECO:0000313" key="2">
    <source>
        <dbReference type="Proteomes" id="UP000784294"/>
    </source>
</evidence>
<sequence>MVSTNDQNPQTRIPAMIHPASGNIYNEPQQNAIRSQPPWSFAQVTSSPSYFPSPAPSLFSSPSPPFSVSSVQASTALISSPASPFSSGYQTGRYIRRLAAEATKTSNFDSSFSFSSSSSSSSSFVHPSSSLIYSGTNPPIPRCSDPVITPGFSLADSIHCNTPNAISGCVKVITSQPNNKHYSDQFGQGVNSAANNTSEYDDIHQRRYNSMPKSGRSAACPLTMEVENSGSSKISYFSEHLKPSLSTRLNSQQGLETDPCVGIGSINSSGLFVSPSAKAVHSTSPFSACVALENSFHADRGHATSLTRSLDFLPVSG</sequence>
<protein>
    <submittedName>
        <fullName evidence="1">Uncharacterized protein</fullName>
    </submittedName>
</protein>
<dbReference type="AlphaFoldDB" id="A0A3S5CBV1"/>
<gene>
    <name evidence="1" type="ORF">PXEA_LOCUS1730</name>
</gene>
<evidence type="ECO:0000313" key="1">
    <source>
        <dbReference type="EMBL" id="VEL08290.1"/>
    </source>
</evidence>
<comment type="caution">
    <text evidence="1">The sequence shown here is derived from an EMBL/GenBank/DDBJ whole genome shotgun (WGS) entry which is preliminary data.</text>
</comment>